<dbReference type="EMBL" id="CP051677">
    <property type="protein sequence ID" value="QJD77364.1"/>
    <property type="molecule type" value="Genomic_DNA"/>
</dbReference>
<keyword evidence="1" id="KW-0378">Hydrolase</keyword>
<sequence>MASSSVRLTIPSPCTQPWQAMTPDQQGRFCAHCQKTVVDFTGMTDAQLVAFLSTPSRASGCGRLRADQLNRALATPTAGKPGRWQWLSVLLSGWLSSQMVQAQTEAVTDRHVGSTFIPALTTKKTGTISPDTASQGLMIDGTMILKGRIIDATSRAPVAGATVVIKNTVYGATTDLAGRFRLTGPAVNLDSTVQLVASSIAYINQELTLTAYMAGQPLLFALREDTEALNQVIYAGEYVVKKPTIWRRIRNLFRR</sequence>
<gene>
    <name evidence="1" type="ORF">HH216_02215</name>
</gene>
<accession>A0A7L5DGJ3</accession>
<evidence type="ECO:0000313" key="2">
    <source>
        <dbReference type="Proteomes" id="UP000501128"/>
    </source>
</evidence>
<dbReference type="AlphaFoldDB" id="A0A7L5DGJ3"/>
<dbReference type="InterPro" id="IPR008969">
    <property type="entry name" value="CarboxyPept-like_regulatory"/>
</dbReference>
<dbReference type="Proteomes" id="UP000501128">
    <property type="component" value="Chromosome"/>
</dbReference>
<organism evidence="1 2">
    <name type="scientific">Spirosoma rhododendri</name>
    <dbReference type="NCBI Taxonomy" id="2728024"/>
    <lineage>
        <taxon>Bacteria</taxon>
        <taxon>Pseudomonadati</taxon>
        <taxon>Bacteroidota</taxon>
        <taxon>Cytophagia</taxon>
        <taxon>Cytophagales</taxon>
        <taxon>Cytophagaceae</taxon>
        <taxon>Spirosoma</taxon>
    </lineage>
</organism>
<reference evidence="1 2" key="1">
    <citation type="submission" date="2020-04" db="EMBL/GenBank/DDBJ databases">
        <title>Genome sequencing of novel species.</title>
        <authorList>
            <person name="Heo J."/>
            <person name="Kim S.-J."/>
            <person name="Kim J.-S."/>
            <person name="Hong S.-B."/>
            <person name="Kwon S.-W."/>
        </authorList>
    </citation>
    <scope>NUCLEOTIDE SEQUENCE [LARGE SCALE GENOMIC DNA]</scope>
    <source>
        <strain evidence="1 2">CJU-R4</strain>
    </source>
</reference>
<keyword evidence="2" id="KW-1185">Reference proteome</keyword>
<dbReference type="Gene3D" id="2.60.40.1120">
    <property type="entry name" value="Carboxypeptidase-like, regulatory domain"/>
    <property type="match status" value="1"/>
</dbReference>
<keyword evidence="1" id="KW-0645">Protease</keyword>
<dbReference type="SUPFAM" id="SSF49464">
    <property type="entry name" value="Carboxypeptidase regulatory domain-like"/>
    <property type="match status" value="1"/>
</dbReference>
<keyword evidence="1" id="KW-0121">Carboxypeptidase</keyword>
<proteinExistence type="predicted"/>
<dbReference type="Pfam" id="PF13715">
    <property type="entry name" value="CarbopepD_reg_2"/>
    <property type="match status" value="1"/>
</dbReference>
<protein>
    <submittedName>
        <fullName evidence="1">Carboxypeptidase-like regulatory domain-containing protein</fullName>
    </submittedName>
</protein>
<dbReference type="GO" id="GO:0004180">
    <property type="term" value="F:carboxypeptidase activity"/>
    <property type="evidence" value="ECO:0007669"/>
    <property type="project" value="UniProtKB-KW"/>
</dbReference>
<evidence type="ECO:0000313" key="1">
    <source>
        <dbReference type="EMBL" id="QJD77364.1"/>
    </source>
</evidence>
<name>A0A7L5DGJ3_9BACT</name>
<dbReference type="KEGG" id="srho:HH216_02215"/>
<dbReference type="RefSeq" id="WP_169549307.1">
    <property type="nucleotide sequence ID" value="NZ_CP051677.1"/>
</dbReference>